<dbReference type="Proteomes" id="UP001190700">
    <property type="component" value="Unassembled WGS sequence"/>
</dbReference>
<keyword evidence="2" id="KW-1185">Reference proteome</keyword>
<dbReference type="EMBL" id="LGRX02025026">
    <property type="protein sequence ID" value="KAK3253045.1"/>
    <property type="molecule type" value="Genomic_DNA"/>
</dbReference>
<evidence type="ECO:0000313" key="2">
    <source>
        <dbReference type="Proteomes" id="UP001190700"/>
    </source>
</evidence>
<organism evidence="1 2">
    <name type="scientific">Cymbomonas tetramitiformis</name>
    <dbReference type="NCBI Taxonomy" id="36881"/>
    <lineage>
        <taxon>Eukaryota</taxon>
        <taxon>Viridiplantae</taxon>
        <taxon>Chlorophyta</taxon>
        <taxon>Pyramimonadophyceae</taxon>
        <taxon>Pyramimonadales</taxon>
        <taxon>Pyramimonadaceae</taxon>
        <taxon>Cymbomonas</taxon>
    </lineage>
</organism>
<evidence type="ECO:0000313" key="1">
    <source>
        <dbReference type="EMBL" id="KAK3253045.1"/>
    </source>
</evidence>
<name>A0AAE0F7C7_9CHLO</name>
<gene>
    <name evidence="1" type="ORF">CYMTET_37685</name>
</gene>
<dbReference type="AlphaFoldDB" id="A0AAE0F7C7"/>
<reference evidence="1 2" key="1">
    <citation type="journal article" date="2015" name="Genome Biol. Evol.">
        <title>Comparative Genomics of a Bacterivorous Green Alga Reveals Evolutionary Causalities and Consequences of Phago-Mixotrophic Mode of Nutrition.</title>
        <authorList>
            <person name="Burns J.A."/>
            <person name="Paasch A."/>
            <person name="Narechania A."/>
            <person name="Kim E."/>
        </authorList>
    </citation>
    <scope>NUCLEOTIDE SEQUENCE [LARGE SCALE GENOMIC DNA]</scope>
    <source>
        <strain evidence="1 2">PLY_AMNH</strain>
    </source>
</reference>
<protein>
    <submittedName>
        <fullName evidence="1">Uncharacterized protein</fullName>
    </submittedName>
</protein>
<sequence length="519" mass="59628">MSSINADAKASAPVVYQRRRGLDLDRPKNDDDPLDVARIVMRSVPDAHGATIFTRLVLPSLIRDLFWRDDEARDILVFQSFVRNVSTRSEHLLLEVDRSRIDDNKSPRMTREMVHTICCILGQMTEMKVRDMSKKRIEIRDFNLDAIFAYTGTTTRSQRTTWHCIKDSFYPLSINERLEANRFIAEFSAFELQVNAISLTVNKYLYRLPYEKPFAKMSDWIYKWSPDRSSLDPILNDMRSYTENLEQLTAWARRTALCTFARHVYMNPPHAFIVDIPGDDMTSVDDRYYSHGARVYFDAEMNCLGSNLSDKAPLNRILSSFMTFATWSVHFGVVHAEVADRWNYLFFQHVGDRHELAPLVIPLTLGASHALNIGSMLLANRVPSAISAIVSNITPSSVERLARRYVTNISDIKSRLHFPTMVALMGIDLCNVDLPTINTLREWRDTKSDLACALTMMHFNNVVHQLYSNDQHTADAMATKHAWVCHKEHVNPSYFVQDRLIELLIGTSGDSLHYDESMF</sequence>
<comment type="caution">
    <text evidence="1">The sequence shown here is derived from an EMBL/GenBank/DDBJ whole genome shotgun (WGS) entry which is preliminary data.</text>
</comment>
<accession>A0AAE0F7C7</accession>
<proteinExistence type="predicted"/>